<feature type="transmembrane region" description="Helical" evidence="7">
    <location>
        <begin position="102"/>
        <end position="126"/>
    </location>
</feature>
<evidence type="ECO:0000256" key="6">
    <source>
        <dbReference type="SAM" id="MobiDB-lite"/>
    </source>
</evidence>
<feature type="transmembrane region" description="Helical" evidence="7">
    <location>
        <begin position="138"/>
        <end position="159"/>
    </location>
</feature>
<dbReference type="Proteomes" id="UP001390339">
    <property type="component" value="Unassembled WGS sequence"/>
</dbReference>
<feature type="transmembrane region" description="Helical" evidence="7">
    <location>
        <begin position="253"/>
        <end position="274"/>
    </location>
</feature>
<keyword evidence="4 7" id="KW-0472">Membrane</keyword>
<feature type="transmembrane region" description="Helical" evidence="7">
    <location>
        <begin position="24"/>
        <end position="46"/>
    </location>
</feature>
<feature type="transmembrane region" description="Helical" evidence="7">
    <location>
        <begin position="186"/>
        <end position="210"/>
    </location>
</feature>
<comment type="caution">
    <text evidence="9">The sequence shown here is derived from an EMBL/GenBank/DDBJ whole genome shotgun (WGS) entry which is preliminary data.</text>
</comment>
<feature type="region of interest" description="Disordered" evidence="6">
    <location>
        <begin position="305"/>
        <end position="332"/>
    </location>
</feature>
<feature type="transmembrane region" description="Helical" evidence="7">
    <location>
        <begin position="58"/>
        <end position="82"/>
    </location>
</feature>
<evidence type="ECO:0000256" key="5">
    <source>
        <dbReference type="ARBA" id="ARBA00038359"/>
    </source>
</evidence>
<evidence type="ECO:0000256" key="4">
    <source>
        <dbReference type="ARBA" id="ARBA00023136"/>
    </source>
</evidence>
<gene>
    <name evidence="9" type="ORF">PGQ11_005683</name>
</gene>
<feature type="domain" description="Rhodopsin" evidence="8">
    <location>
        <begin position="42"/>
        <end position="284"/>
    </location>
</feature>
<keyword evidence="3 7" id="KW-1133">Transmembrane helix</keyword>
<name>A0ABR2JBM7_9PEZI</name>
<dbReference type="InterPro" id="IPR049326">
    <property type="entry name" value="Rhodopsin_dom_fungi"/>
</dbReference>
<accession>A0ABR2JBM7</accession>
<organism evidence="9 10">
    <name type="scientific">Apiospora arundinis</name>
    <dbReference type="NCBI Taxonomy" id="335852"/>
    <lineage>
        <taxon>Eukaryota</taxon>
        <taxon>Fungi</taxon>
        <taxon>Dikarya</taxon>
        <taxon>Ascomycota</taxon>
        <taxon>Pezizomycotina</taxon>
        <taxon>Sordariomycetes</taxon>
        <taxon>Xylariomycetidae</taxon>
        <taxon>Amphisphaeriales</taxon>
        <taxon>Apiosporaceae</taxon>
        <taxon>Apiospora</taxon>
    </lineage>
</organism>
<comment type="similarity">
    <text evidence="5">Belongs to the SAT4 family.</text>
</comment>
<sequence length="385" mass="42052">MSADAQMPVFPPPRNPNDLGRGPMLMGLTWTFTGLAVLTTLLRFYVRKRIGPHFAVDDWLMAAAAAFQLAAQILVSMSFKYGMGKHQYDLVIPDEIVPMGKLQWLSVLPGLTAGMLGRISICILLVRLFGINRWFKHYAIILTAAGVVVNIVIMVILYASRTPVESLWNPFIPGAKSWDPRIVQDFMFVGQGLYALADLTFVLIPIVFIWKLQMSLDRRLGLIAIMAMGLFTCAMSIMKGVSAIPGASGDDAAYVATLSLLWATLEQACVVLLGNVPPLRPLARIDIPFVSHLTGTVASLLRRTRNTTRGSTSKTMPGSGVSSGYHPNNGYEDLEMNTNKLGAVNSDAWHEVHGGSPENSIKHGCVQRTDQFSVSYDAVGRKGSK</sequence>
<evidence type="ECO:0000313" key="10">
    <source>
        <dbReference type="Proteomes" id="UP001390339"/>
    </source>
</evidence>
<dbReference type="PANTHER" id="PTHR33048">
    <property type="entry name" value="PTH11-LIKE INTEGRAL MEMBRANE PROTEIN (AFU_ORTHOLOGUE AFUA_5G11245)"/>
    <property type="match status" value="1"/>
</dbReference>
<evidence type="ECO:0000256" key="3">
    <source>
        <dbReference type="ARBA" id="ARBA00022989"/>
    </source>
</evidence>
<reference evidence="9 10" key="1">
    <citation type="journal article" date="2024" name="IMA Fungus">
        <title>Apiospora arundinis, a panoply of carbohydrate-active enzymes and secondary metabolites.</title>
        <authorList>
            <person name="Sorensen T."/>
            <person name="Petersen C."/>
            <person name="Muurmann A.T."/>
            <person name="Christiansen J.V."/>
            <person name="Brundto M.L."/>
            <person name="Overgaard C.K."/>
            <person name="Boysen A.T."/>
            <person name="Wollenberg R.D."/>
            <person name="Larsen T.O."/>
            <person name="Sorensen J.L."/>
            <person name="Nielsen K.L."/>
            <person name="Sondergaard T.E."/>
        </authorList>
    </citation>
    <scope>NUCLEOTIDE SEQUENCE [LARGE SCALE GENOMIC DNA]</scope>
    <source>
        <strain evidence="9 10">AAU 773</strain>
    </source>
</reference>
<dbReference type="InterPro" id="IPR052337">
    <property type="entry name" value="SAT4-like"/>
</dbReference>
<dbReference type="Pfam" id="PF20684">
    <property type="entry name" value="Fung_rhodopsin"/>
    <property type="match status" value="1"/>
</dbReference>
<proteinExistence type="inferred from homology"/>
<dbReference type="EMBL" id="JAPCWZ010000003">
    <property type="protein sequence ID" value="KAK8875169.1"/>
    <property type="molecule type" value="Genomic_DNA"/>
</dbReference>
<feature type="compositionally biased region" description="Polar residues" evidence="6">
    <location>
        <begin position="314"/>
        <end position="326"/>
    </location>
</feature>
<evidence type="ECO:0000313" key="9">
    <source>
        <dbReference type="EMBL" id="KAK8875169.1"/>
    </source>
</evidence>
<evidence type="ECO:0000256" key="1">
    <source>
        <dbReference type="ARBA" id="ARBA00004141"/>
    </source>
</evidence>
<feature type="transmembrane region" description="Helical" evidence="7">
    <location>
        <begin position="222"/>
        <end position="241"/>
    </location>
</feature>
<evidence type="ECO:0000259" key="8">
    <source>
        <dbReference type="Pfam" id="PF20684"/>
    </source>
</evidence>
<dbReference type="PANTHER" id="PTHR33048:SF155">
    <property type="entry name" value="INTEGRAL MEMBRANE PROTEIN"/>
    <property type="match status" value="1"/>
</dbReference>
<keyword evidence="2 7" id="KW-0812">Transmembrane</keyword>
<comment type="subcellular location">
    <subcellularLocation>
        <location evidence="1">Membrane</location>
        <topology evidence="1">Multi-pass membrane protein</topology>
    </subcellularLocation>
</comment>
<evidence type="ECO:0000256" key="2">
    <source>
        <dbReference type="ARBA" id="ARBA00022692"/>
    </source>
</evidence>
<protein>
    <submittedName>
        <fullName evidence="9">Integral membrane protein</fullName>
    </submittedName>
</protein>
<keyword evidence="10" id="KW-1185">Reference proteome</keyword>
<evidence type="ECO:0000256" key="7">
    <source>
        <dbReference type="SAM" id="Phobius"/>
    </source>
</evidence>